<evidence type="ECO:0000259" key="7">
    <source>
        <dbReference type="Pfam" id="PF01478"/>
    </source>
</evidence>
<feature type="transmembrane region" description="Helical" evidence="6">
    <location>
        <begin position="69"/>
        <end position="89"/>
    </location>
</feature>
<evidence type="ECO:0000313" key="8">
    <source>
        <dbReference type="EMBL" id="MDX6804511.1"/>
    </source>
</evidence>
<protein>
    <submittedName>
        <fullName evidence="8">Prepilin peptidase</fullName>
        <ecNumber evidence="8">3.4.23.43</ecNumber>
    </submittedName>
</protein>
<dbReference type="Gene3D" id="1.20.120.1220">
    <property type="match status" value="1"/>
</dbReference>
<dbReference type="EC" id="3.4.23.43" evidence="8"/>
<dbReference type="GO" id="GO:0004190">
    <property type="term" value="F:aspartic-type endopeptidase activity"/>
    <property type="evidence" value="ECO:0007669"/>
    <property type="project" value="UniProtKB-EC"/>
</dbReference>
<comment type="caution">
    <text evidence="8">The sequence shown here is derived from an EMBL/GenBank/DDBJ whole genome shotgun (WGS) entry which is preliminary data.</text>
</comment>
<feature type="transmembrane region" description="Helical" evidence="6">
    <location>
        <begin position="178"/>
        <end position="196"/>
    </location>
</feature>
<evidence type="ECO:0000256" key="5">
    <source>
        <dbReference type="ARBA" id="ARBA00023136"/>
    </source>
</evidence>
<name>A0ABU4RP48_9HYPH</name>
<organism evidence="8 9">
    <name type="scientific">Terrihabitans rhizophilus</name>
    <dbReference type="NCBI Taxonomy" id="3092662"/>
    <lineage>
        <taxon>Bacteria</taxon>
        <taxon>Pseudomonadati</taxon>
        <taxon>Pseudomonadota</taxon>
        <taxon>Alphaproteobacteria</taxon>
        <taxon>Hyphomicrobiales</taxon>
        <taxon>Terrihabitans</taxon>
    </lineage>
</organism>
<sequence>MFPRRAARAARAARTSDGLIGFTQEKPPAGGFFLSIGPMLIALLLISVFPLLMIWAGASDVVSLTIPNALNATILIVFVVVAPFVGIMGPLLGWHLAAGGGVLLLCFGLFALNVIGGGDAKMAGAVALWLGPTLLLDWLLWTAVLGGVLALLILLVRSVRLPQSSPIWLARLHDKKNGLPYGVAIGGAALLVYPHSSIFDAIMKIYP</sequence>
<dbReference type="Proteomes" id="UP001274321">
    <property type="component" value="Unassembled WGS sequence"/>
</dbReference>
<dbReference type="RefSeq" id="WP_319842637.1">
    <property type="nucleotide sequence ID" value="NZ_JAXAFJ010000001.1"/>
</dbReference>
<evidence type="ECO:0000256" key="4">
    <source>
        <dbReference type="ARBA" id="ARBA00022989"/>
    </source>
</evidence>
<feature type="transmembrane region" description="Helical" evidence="6">
    <location>
        <begin position="32"/>
        <end position="57"/>
    </location>
</feature>
<feature type="domain" description="Prepilin type IV endopeptidase peptidase" evidence="7">
    <location>
        <begin position="48"/>
        <end position="151"/>
    </location>
</feature>
<evidence type="ECO:0000256" key="6">
    <source>
        <dbReference type="SAM" id="Phobius"/>
    </source>
</evidence>
<evidence type="ECO:0000256" key="3">
    <source>
        <dbReference type="ARBA" id="ARBA00022692"/>
    </source>
</evidence>
<keyword evidence="3 6" id="KW-0812">Transmembrane</keyword>
<evidence type="ECO:0000313" key="9">
    <source>
        <dbReference type="Proteomes" id="UP001274321"/>
    </source>
</evidence>
<reference evidence="8 9" key="1">
    <citation type="submission" date="2023-11" db="EMBL/GenBank/DDBJ databases">
        <authorList>
            <person name="Bao R."/>
        </authorList>
    </citation>
    <scope>NUCLEOTIDE SEQUENCE [LARGE SCALE GENOMIC DNA]</scope>
    <source>
        <strain evidence="8 9">PJ23</strain>
    </source>
</reference>
<dbReference type="InterPro" id="IPR052218">
    <property type="entry name" value="Preflagellin_Peptidase"/>
</dbReference>
<dbReference type="Pfam" id="PF01478">
    <property type="entry name" value="Peptidase_A24"/>
    <property type="match status" value="1"/>
</dbReference>
<dbReference type="InterPro" id="IPR000045">
    <property type="entry name" value="Prepilin_IV_endopep_pep"/>
</dbReference>
<keyword evidence="9" id="KW-1185">Reference proteome</keyword>
<proteinExistence type="predicted"/>
<feature type="transmembrane region" description="Helical" evidence="6">
    <location>
        <begin position="138"/>
        <end position="157"/>
    </location>
</feature>
<evidence type="ECO:0000256" key="1">
    <source>
        <dbReference type="ARBA" id="ARBA00004651"/>
    </source>
</evidence>
<comment type="subcellular location">
    <subcellularLocation>
        <location evidence="1">Cell membrane</location>
        <topology evidence="1">Multi-pass membrane protein</topology>
    </subcellularLocation>
</comment>
<keyword evidence="2" id="KW-1003">Cell membrane</keyword>
<keyword evidence="8" id="KW-0378">Hydrolase</keyword>
<dbReference type="EMBL" id="JAXAFJ010000001">
    <property type="protein sequence ID" value="MDX6804511.1"/>
    <property type="molecule type" value="Genomic_DNA"/>
</dbReference>
<gene>
    <name evidence="8" type="ORF">SCD90_00410</name>
</gene>
<accession>A0ABU4RP48</accession>
<keyword evidence="5 6" id="KW-0472">Membrane</keyword>
<keyword evidence="4 6" id="KW-1133">Transmembrane helix</keyword>
<dbReference type="PANTHER" id="PTHR36506">
    <property type="entry name" value="PREFLAGELLIN PEPTIDASE"/>
    <property type="match status" value="1"/>
</dbReference>
<feature type="transmembrane region" description="Helical" evidence="6">
    <location>
        <begin position="96"/>
        <end position="118"/>
    </location>
</feature>
<dbReference type="PANTHER" id="PTHR36506:SF1">
    <property type="entry name" value="PREFLAGELLIN PEPTIDASE"/>
    <property type="match status" value="1"/>
</dbReference>
<evidence type="ECO:0000256" key="2">
    <source>
        <dbReference type="ARBA" id="ARBA00022475"/>
    </source>
</evidence>